<evidence type="ECO:0000256" key="7">
    <source>
        <dbReference type="ARBA" id="ARBA00023054"/>
    </source>
</evidence>
<evidence type="ECO:0000313" key="16">
    <source>
        <dbReference type="Ensembl" id="ENSPKIP00000030196.1"/>
    </source>
</evidence>
<keyword evidence="5" id="KW-0963">Cytoplasm</keyword>
<dbReference type="GO" id="GO:0060271">
    <property type="term" value="P:cilium assembly"/>
    <property type="evidence" value="ECO:0007669"/>
    <property type="project" value="TreeGrafter"/>
</dbReference>
<keyword evidence="6" id="KW-0653">Protein transport</keyword>
<dbReference type="AlphaFoldDB" id="A0A3B3SJK2"/>
<dbReference type="STRING" id="1676925.ENSPKIP00000030196"/>
<keyword evidence="9" id="KW-0206">Cytoskeleton</keyword>
<dbReference type="PROSITE" id="PS51777">
    <property type="entry name" value="RH2"/>
    <property type="match status" value="1"/>
</dbReference>
<keyword evidence="4" id="KW-0813">Transport</keyword>
<evidence type="ECO:0000256" key="2">
    <source>
        <dbReference type="ARBA" id="ARBA00004300"/>
    </source>
</evidence>
<evidence type="ECO:0000256" key="3">
    <source>
        <dbReference type="ARBA" id="ARBA00004514"/>
    </source>
</evidence>
<evidence type="ECO:0000259" key="14">
    <source>
        <dbReference type="PROSITE" id="PS51776"/>
    </source>
</evidence>
<keyword evidence="8" id="KW-0969">Cilium</keyword>
<dbReference type="InterPro" id="IPR034744">
    <property type="entry name" value="RH2"/>
</dbReference>
<dbReference type="PANTHER" id="PTHR21502">
    <property type="entry name" value="ZINC FINGER PROTEIN DZIP1"/>
    <property type="match status" value="1"/>
</dbReference>
<dbReference type="InterPro" id="IPR051241">
    <property type="entry name" value="DZIP_RILPL"/>
</dbReference>
<keyword evidence="17" id="KW-1185">Reference proteome</keyword>
<evidence type="ECO:0000256" key="6">
    <source>
        <dbReference type="ARBA" id="ARBA00022927"/>
    </source>
</evidence>
<dbReference type="InterPro" id="IPR021563">
    <property type="entry name" value="RILP_dimer"/>
</dbReference>
<feature type="region of interest" description="Disordered" evidence="13">
    <location>
        <begin position="445"/>
        <end position="487"/>
    </location>
</feature>
<dbReference type="GO" id="GO:0036064">
    <property type="term" value="C:ciliary basal body"/>
    <property type="evidence" value="ECO:0007669"/>
    <property type="project" value="TreeGrafter"/>
</dbReference>
<dbReference type="GO" id="GO:0046983">
    <property type="term" value="F:protein dimerization activity"/>
    <property type="evidence" value="ECO:0007669"/>
    <property type="project" value="InterPro"/>
</dbReference>
<dbReference type="PANTHER" id="PTHR21502:SF7">
    <property type="entry name" value="RAB-INTERACTING LYSOSOMAL PROTEIN"/>
    <property type="match status" value="1"/>
</dbReference>
<dbReference type="GO" id="GO:0005829">
    <property type="term" value="C:cytosol"/>
    <property type="evidence" value="ECO:0007669"/>
    <property type="project" value="UniProtKB-SubCell"/>
</dbReference>
<accession>A0A3B3SJK2</accession>
<evidence type="ECO:0000256" key="4">
    <source>
        <dbReference type="ARBA" id="ARBA00022448"/>
    </source>
</evidence>
<protein>
    <recommendedName>
        <fullName evidence="11">RILP-like protein 2</fullName>
    </recommendedName>
</protein>
<evidence type="ECO:0000256" key="8">
    <source>
        <dbReference type="ARBA" id="ARBA00023069"/>
    </source>
</evidence>
<dbReference type="GeneTree" id="ENSGT00940000161117"/>
<organism evidence="16 17">
    <name type="scientific">Paramormyrops kingsleyae</name>
    <dbReference type="NCBI Taxonomy" id="1676925"/>
    <lineage>
        <taxon>Eukaryota</taxon>
        <taxon>Metazoa</taxon>
        <taxon>Chordata</taxon>
        <taxon>Craniata</taxon>
        <taxon>Vertebrata</taxon>
        <taxon>Euteleostomi</taxon>
        <taxon>Actinopterygii</taxon>
        <taxon>Neopterygii</taxon>
        <taxon>Teleostei</taxon>
        <taxon>Osteoglossocephala</taxon>
        <taxon>Osteoglossomorpha</taxon>
        <taxon>Osteoglossiformes</taxon>
        <taxon>Mormyridae</taxon>
        <taxon>Paramormyrops</taxon>
    </lineage>
</organism>
<evidence type="ECO:0000256" key="11">
    <source>
        <dbReference type="ARBA" id="ARBA00040819"/>
    </source>
</evidence>
<feature type="compositionally biased region" description="Polar residues" evidence="13">
    <location>
        <begin position="445"/>
        <end position="460"/>
    </location>
</feature>
<comment type="subcellular location">
    <subcellularLocation>
        <location evidence="1">Cell projection</location>
        <location evidence="1">Cilium</location>
    </subcellularLocation>
    <subcellularLocation>
        <location evidence="2">Cytoplasm</location>
        <location evidence="2">Cytoskeleton</location>
        <location evidence="2">Microtubule organizing center</location>
        <location evidence="2">Centrosome</location>
    </subcellularLocation>
    <subcellularLocation>
        <location evidence="3">Cytoplasm</location>
        <location evidence="3">Cytosol</location>
    </subcellularLocation>
</comment>
<keyword evidence="7 12" id="KW-0175">Coiled coil</keyword>
<dbReference type="GO" id="GO:0031267">
    <property type="term" value="F:small GTPase binding"/>
    <property type="evidence" value="ECO:0007669"/>
    <property type="project" value="TreeGrafter"/>
</dbReference>
<evidence type="ECO:0000256" key="5">
    <source>
        <dbReference type="ARBA" id="ARBA00022490"/>
    </source>
</evidence>
<name>A0A3B3SJK2_9TELE</name>
<proteinExistence type="predicted"/>
<dbReference type="GO" id="GO:0015031">
    <property type="term" value="P:protein transport"/>
    <property type="evidence" value="ECO:0007669"/>
    <property type="project" value="UniProtKB-KW"/>
</dbReference>
<sequence>MEQQVGGGSLEKSFSALTVDDVYDIAKLIGSDVEKLIDSFGKASVEGLVRKIVKVLEFLESSVAKNQVKCKEEEFLKAYETLQLQQQKRAAKPCEGAKDLEQELRRTSEELQAQVSQLQEEKLELLEQLKCSQSMGDHTQRQEREVMLKLKVVVDKQRDEIRAKAQETDRLSREAEALQEQLDRFMRMNAELRHKQSAAQAQVQSAMQRRADLEADLHEKEKEIERLAAQLAVAEQPIGLTKTEIDLTDKIIFDLKDPNRPCFTKQEVRDMIFERNELKANLFLVQEELSYYQREILNDERCPGFLLHAARSAMKKQRNVIKAKMLGITAEECSRYPGGGRGTIRWWGEINIRRWTGWVGERLISVSRWGDRGEMNIRSDAGDIINGRFQKELQELTCPVSSLPSDEEDKEPLFKGKEARTDTDCVDGRPPESRIRSLFGFLTRSSVGRSPNEQNKSSSWEIIGSDETELASEDRGRHLTAAPLSLH</sequence>
<evidence type="ECO:0000256" key="1">
    <source>
        <dbReference type="ARBA" id="ARBA00004138"/>
    </source>
</evidence>
<evidence type="ECO:0000313" key="17">
    <source>
        <dbReference type="Proteomes" id="UP000261540"/>
    </source>
</evidence>
<dbReference type="SUPFAM" id="SSF161256">
    <property type="entry name" value="RILP dimerisation region"/>
    <property type="match status" value="1"/>
</dbReference>
<evidence type="ECO:0000256" key="13">
    <source>
        <dbReference type="SAM" id="MobiDB-lite"/>
    </source>
</evidence>
<dbReference type="FunFam" id="1.20.58.1770:FF:000003">
    <property type="entry name" value="RILP-like protein 2 isoform X1"/>
    <property type="match status" value="1"/>
</dbReference>
<dbReference type="Pfam" id="PF09744">
    <property type="entry name" value="RH1"/>
    <property type="match status" value="1"/>
</dbReference>
<dbReference type="CDD" id="cd14445">
    <property type="entry name" value="RILP-like"/>
    <property type="match status" value="1"/>
</dbReference>
<dbReference type="Gene3D" id="1.20.58.1770">
    <property type="match status" value="1"/>
</dbReference>
<dbReference type="Ensembl" id="ENSPKIT00000011007.1">
    <property type="protein sequence ID" value="ENSPKIP00000030196.1"/>
    <property type="gene ID" value="ENSPKIG00000011143.1"/>
</dbReference>
<evidence type="ECO:0000256" key="12">
    <source>
        <dbReference type="SAM" id="Coils"/>
    </source>
</evidence>
<dbReference type="Pfam" id="PF11461">
    <property type="entry name" value="RILP"/>
    <property type="match status" value="1"/>
</dbReference>
<dbReference type="GO" id="GO:0051959">
    <property type="term" value="F:dynein light intermediate chain binding"/>
    <property type="evidence" value="ECO:0007669"/>
    <property type="project" value="TreeGrafter"/>
</dbReference>
<feature type="compositionally biased region" description="Basic and acidic residues" evidence="13">
    <location>
        <begin position="411"/>
        <end position="431"/>
    </location>
</feature>
<dbReference type="InterPro" id="IPR034743">
    <property type="entry name" value="RH1"/>
</dbReference>
<feature type="region of interest" description="Disordered" evidence="13">
    <location>
        <begin position="400"/>
        <end position="431"/>
    </location>
</feature>
<reference evidence="16" key="2">
    <citation type="submission" date="2025-09" db="UniProtKB">
        <authorList>
            <consortium name="Ensembl"/>
        </authorList>
    </citation>
    <scope>IDENTIFICATION</scope>
</reference>
<evidence type="ECO:0000256" key="10">
    <source>
        <dbReference type="ARBA" id="ARBA00023273"/>
    </source>
</evidence>
<reference evidence="16" key="1">
    <citation type="submission" date="2025-08" db="UniProtKB">
        <authorList>
            <consortium name="Ensembl"/>
        </authorList>
    </citation>
    <scope>IDENTIFICATION</scope>
</reference>
<keyword evidence="10" id="KW-0966">Cell projection</keyword>
<feature type="domain" description="RH2" evidence="15">
    <location>
        <begin position="260"/>
        <end position="337"/>
    </location>
</feature>
<dbReference type="Proteomes" id="UP000261540">
    <property type="component" value="Unplaced"/>
</dbReference>
<evidence type="ECO:0000259" key="15">
    <source>
        <dbReference type="PROSITE" id="PS51777"/>
    </source>
</evidence>
<feature type="domain" description="RH1" evidence="14">
    <location>
        <begin position="5"/>
        <end position="92"/>
    </location>
</feature>
<feature type="coiled-coil region" evidence="12">
    <location>
        <begin position="94"/>
        <end position="230"/>
    </location>
</feature>
<dbReference type="PROSITE" id="PS51776">
    <property type="entry name" value="RH1"/>
    <property type="match status" value="1"/>
</dbReference>
<dbReference type="GO" id="GO:0005813">
    <property type="term" value="C:centrosome"/>
    <property type="evidence" value="ECO:0007669"/>
    <property type="project" value="UniProtKB-SubCell"/>
</dbReference>
<evidence type="ECO:0000256" key="9">
    <source>
        <dbReference type="ARBA" id="ARBA00023212"/>
    </source>
</evidence>
<dbReference type="Gene3D" id="6.10.230.10">
    <property type="match status" value="1"/>
</dbReference>